<dbReference type="SUPFAM" id="SSF53597">
    <property type="entry name" value="Dihydrofolate reductase-like"/>
    <property type="match status" value="1"/>
</dbReference>
<feature type="domain" description="DHFR" evidence="1">
    <location>
        <begin position="2"/>
        <end position="46"/>
    </location>
</feature>
<reference evidence="2 3" key="1">
    <citation type="journal article" date="2013" name="BMC Genomics">
        <title>Comparative genomics reveals distinct host-interacting traits of three major human-associated propionibacteria.</title>
        <authorList>
            <person name="Mak T.N."/>
            <person name="Schmid M."/>
            <person name="Brzuszkiewicz E."/>
            <person name="Zeng G."/>
            <person name="Meyer R."/>
            <person name="Sfanos K.S."/>
            <person name="Brinkmann V."/>
            <person name="Meyer T.F."/>
            <person name="Bruggemann H."/>
        </authorList>
    </citation>
    <scope>NUCLEOTIDE SEQUENCE [LARGE SCALE GENOMIC DNA]</scope>
    <source>
        <strain evidence="2 3">DSM 20700</strain>
    </source>
</reference>
<accession>U1FAC0</accession>
<keyword evidence="3" id="KW-1185">Reference proteome</keyword>
<dbReference type="AlphaFoldDB" id="U1FAC0"/>
<evidence type="ECO:0000259" key="1">
    <source>
        <dbReference type="PROSITE" id="PS51330"/>
    </source>
</evidence>
<evidence type="ECO:0000313" key="3">
    <source>
        <dbReference type="Proteomes" id="UP000016307"/>
    </source>
</evidence>
<dbReference type="GO" id="GO:0004146">
    <property type="term" value="F:dihydrofolate reductase activity"/>
    <property type="evidence" value="ECO:0007669"/>
    <property type="project" value="InterPro"/>
</dbReference>
<comment type="caution">
    <text evidence="2">The sequence shown here is derived from an EMBL/GenBank/DDBJ whole genome shotgun (WGS) entry which is preliminary data.</text>
</comment>
<proteinExistence type="predicted"/>
<dbReference type="PROSITE" id="PS51330">
    <property type="entry name" value="DHFR_2"/>
    <property type="match status" value="1"/>
</dbReference>
<dbReference type="RefSeq" id="WP_021104419.1">
    <property type="nucleotide sequence ID" value="NZ_AOSS01000266.1"/>
</dbReference>
<dbReference type="InterPro" id="IPR001796">
    <property type="entry name" value="DHFR_dom"/>
</dbReference>
<dbReference type="Pfam" id="PF00186">
    <property type="entry name" value="DHFR_1"/>
    <property type="match status" value="1"/>
</dbReference>
<dbReference type="Proteomes" id="UP000016307">
    <property type="component" value="Unassembled WGS sequence"/>
</dbReference>
<sequence>MKVVAIAAVADNGVIGSGQDMLWHISADFRRFKKVTMGHTLVFGRR</sequence>
<dbReference type="Gene3D" id="3.40.430.10">
    <property type="entry name" value="Dihydrofolate Reductase, subunit A"/>
    <property type="match status" value="1"/>
</dbReference>
<name>U1FAC0_9ACTN</name>
<dbReference type="EMBL" id="AOSS01000266">
    <property type="protein sequence ID" value="ERF56001.1"/>
    <property type="molecule type" value="Genomic_DNA"/>
</dbReference>
<gene>
    <name evidence="2" type="ORF">H641_07070</name>
</gene>
<feature type="non-terminal residue" evidence="2">
    <location>
        <position position="46"/>
    </location>
</feature>
<organism evidence="2 3">
    <name type="scientific">Cutibacterium granulosum DSM 20700</name>
    <dbReference type="NCBI Taxonomy" id="1160719"/>
    <lineage>
        <taxon>Bacteria</taxon>
        <taxon>Bacillati</taxon>
        <taxon>Actinomycetota</taxon>
        <taxon>Actinomycetes</taxon>
        <taxon>Propionibacteriales</taxon>
        <taxon>Propionibacteriaceae</taxon>
        <taxon>Cutibacterium</taxon>
    </lineage>
</organism>
<evidence type="ECO:0000313" key="2">
    <source>
        <dbReference type="EMBL" id="ERF56001.1"/>
    </source>
</evidence>
<dbReference type="InterPro" id="IPR024072">
    <property type="entry name" value="DHFR-like_dom_sf"/>
</dbReference>
<protein>
    <submittedName>
        <fullName evidence="2">Dihydrofolate reductase</fullName>
    </submittedName>
</protein>
<dbReference type="GO" id="GO:0046654">
    <property type="term" value="P:tetrahydrofolate biosynthetic process"/>
    <property type="evidence" value="ECO:0007669"/>
    <property type="project" value="InterPro"/>
</dbReference>